<name>A0A8H7CU99_9AGAR</name>
<dbReference type="PANTHER" id="PTHR12149">
    <property type="entry name" value="FRUCTOSAMINE 3 KINASE-RELATED PROTEIN"/>
    <property type="match status" value="1"/>
</dbReference>
<dbReference type="OrthoDB" id="5772781at2759"/>
<keyword evidence="3 4" id="KW-0418">Kinase</keyword>
<dbReference type="Gene3D" id="3.90.1200.10">
    <property type="match status" value="1"/>
</dbReference>
<dbReference type="SUPFAM" id="SSF56112">
    <property type="entry name" value="Protein kinase-like (PK-like)"/>
    <property type="match status" value="1"/>
</dbReference>
<reference evidence="4" key="1">
    <citation type="submission" date="2020-05" db="EMBL/GenBank/DDBJ databases">
        <title>Mycena genomes resolve the evolution of fungal bioluminescence.</title>
        <authorList>
            <person name="Tsai I.J."/>
        </authorList>
    </citation>
    <scope>NUCLEOTIDE SEQUENCE</scope>
    <source>
        <strain evidence="4">CCC161011</strain>
    </source>
</reference>
<dbReference type="EMBL" id="JACAZI010000012">
    <property type="protein sequence ID" value="KAF7347668.1"/>
    <property type="molecule type" value="Genomic_DNA"/>
</dbReference>
<keyword evidence="5" id="KW-1185">Reference proteome</keyword>
<dbReference type="Proteomes" id="UP000620124">
    <property type="component" value="Unassembled WGS sequence"/>
</dbReference>
<evidence type="ECO:0000256" key="2">
    <source>
        <dbReference type="ARBA" id="ARBA00048655"/>
    </source>
</evidence>
<evidence type="ECO:0000256" key="3">
    <source>
        <dbReference type="PIRNR" id="PIRNR006221"/>
    </source>
</evidence>
<dbReference type="PIRSF" id="PIRSF006221">
    <property type="entry name" value="Ketosamine-3-kinase"/>
    <property type="match status" value="1"/>
</dbReference>
<gene>
    <name evidence="4" type="ORF">MVEN_01523800</name>
</gene>
<keyword evidence="3" id="KW-0808">Transferase</keyword>
<dbReference type="GO" id="GO:0102193">
    <property type="term" value="F:protein-ribulosamine 3-kinase activity"/>
    <property type="evidence" value="ECO:0007669"/>
    <property type="project" value="UniProtKB-EC"/>
</dbReference>
<sequence>MKSTVPPVLLEQLQRLEPDAEFTGSLPRLTSSTGRHYFAKIGTAREEEQYIGEAESLKHIAAAAPGLAPSVMASGSDGKVPYMITEYKDLTSLDDAAAKLLGKRLATELHRYQGPNDEFGFGVPTYCGATRLQNGWFDCWDDCFSAMIGDLLTQLRKKGGFASLCAKGEKVRTDVIPVLLDPLIIQPVLLHGDLWSGNMGTEASTREPIIFDPASFYGHNEADLAIARIFGGVPKVFFETYHEHLPKTQPVDQYELRQDLYQLFHYLNHTLLFGGHYASSAEAKMDILLEVVAEL</sequence>
<comment type="similarity">
    <text evidence="3">Belongs to the fructosamine kinase family.</text>
</comment>
<dbReference type="Pfam" id="PF03881">
    <property type="entry name" value="Fructosamin_kin"/>
    <property type="match status" value="1"/>
</dbReference>
<dbReference type="EC" id="2.7.1.172" evidence="1"/>
<evidence type="ECO:0000313" key="5">
    <source>
        <dbReference type="Proteomes" id="UP000620124"/>
    </source>
</evidence>
<accession>A0A8H7CU99</accession>
<organism evidence="4 5">
    <name type="scientific">Mycena venus</name>
    <dbReference type="NCBI Taxonomy" id="2733690"/>
    <lineage>
        <taxon>Eukaryota</taxon>
        <taxon>Fungi</taxon>
        <taxon>Dikarya</taxon>
        <taxon>Basidiomycota</taxon>
        <taxon>Agaricomycotina</taxon>
        <taxon>Agaricomycetes</taxon>
        <taxon>Agaricomycetidae</taxon>
        <taxon>Agaricales</taxon>
        <taxon>Marasmiineae</taxon>
        <taxon>Mycenaceae</taxon>
        <taxon>Mycena</taxon>
    </lineage>
</organism>
<evidence type="ECO:0000313" key="4">
    <source>
        <dbReference type="EMBL" id="KAF7347668.1"/>
    </source>
</evidence>
<protein>
    <recommendedName>
        <fullName evidence="1">protein-ribulosamine 3-kinase</fullName>
        <ecNumber evidence="1">2.7.1.172</ecNumber>
    </recommendedName>
</protein>
<dbReference type="InterPro" id="IPR016477">
    <property type="entry name" value="Fructo-/Ketosamine-3-kinase"/>
</dbReference>
<dbReference type="InterPro" id="IPR011009">
    <property type="entry name" value="Kinase-like_dom_sf"/>
</dbReference>
<evidence type="ECO:0000256" key="1">
    <source>
        <dbReference type="ARBA" id="ARBA00011961"/>
    </source>
</evidence>
<dbReference type="AlphaFoldDB" id="A0A8H7CU99"/>
<proteinExistence type="inferred from homology"/>
<dbReference type="GO" id="GO:0016301">
    <property type="term" value="F:kinase activity"/>
    <property type="evidence" value="ECO:0007669"/>
    <property type="project" value="UniProtKB-UniRule"/>
</dbReference>
<comment type="catalytic activity">
    <reaction evidence="2">
        <text>N(6)-D-ribulosyl-L-lysyl-[protein] + ATP = N(6)-(3-O-phospho-D-ribulosyl)-L-lysyl-[protein] + ADP + H(+)</text>
        <dbReference type="Rhea" id="RHEA:48432"/>
        <dbReference type="Rhea" id="RHEA-COMP:12103"/>
        <dbReference type="Rhea" id="RHEA-COMP:12104"/>
        <dbReference type="ChEBI" id="CHEBI:15378"/>
        <dbReference type="ChEBI" id="CHEBI:30616"/>
        <dbReference type="ChEBI" id="CHEBI:90418"/>
        <dbReference type="ChEBI" id="CHEBI:90420"/>
        <dbReference type="ChEBI" id="CHEBI:456216"/>
        <dbReference type="EC" id="2.7.1.172"/>
    </reaction>
    <physiologicalReaction direction="left-to-right" evidence="2">
        <dbReference type="Rhea" id="RHEA:48433"/>
    </physiologicalReaction>
</comment>
<comment type="caution">
    <text evidence="4">The sequence shown here is derived from an EMBL/GenBank/DDBJ whole genome shotgun (WGS) entry which is preliminary data.</text>
</comment>
<dbReference type="PANTHER" id="PTHR12149:SF8">
    <property type="entry name" value="PROTEIN-RIBULOSAMINE 3-KINASE"/>
    <property type="match status" value="1"/>
</dbReference>